<feature type="transmembrane region" description="Helical" evidence="6">
    <location>
        <begin position="337"/>
        <end position="355"/>
    </location>
</feature>
<feature type="transmembrane region" description="Helical" evidence="6">
    <location>
        <begin position="304"/>
        <end position="325"/>
    </location>
</feature>
<feature type="transmembrane region" description="Helical" evidence="6">
    <location>
        <begin position="234"/>
        <end position="252"/>
    </location>
</feature>
<comment type="caution">
    <text evidence="9">The sequence shown here is derived from an EMBL/GenBank/DDBJ whole genome shotgun (WGS) entry which is preliminary data.</text>
</comment>
<reference evidence="9 10" key="1">
    <citation type="journal article" date="2013" name="Genome Announc.">
        <title>Draft Genome Sequence of Arthrobacter crystallopoietes Strain BAB-32, Revealing Genes for Bioremediation.</title>
        <authorList>
            <person name="Joshi M.N."/>
            <person name="Pandit A.S."/>
            <person name="Sharma A."/>
            <person name="Pandya R.V."/>
            <person name="Desai S.M."/>
            <person name="Saxena A.K."/>
            <person name="Bagatharia S.B."/>
        </authorList>
    </citation>
    <scope>NUCLEOTIDE SEQUENCE [LARGE SCALE GENOMIC DNA]</scope>
    <source>
        <strain evidence="9 10">BAB-32</strain>
    </source>
</reference>
<accession>N1V621</accession>
<feature type="transmembrane region" description="Helical" evidence="6">
    <location>
        <begin position="394"/>
        <end position="412"/>
    </location>
</feature>
<keyword evidence="3 6" id="KW-0812">Transmembrane</keyword>
<evidence type="ECO:0000313" key="9">
    <source>
        <dbReference type="EMBL" id="EMY35552.1"/>
    </source>
</evidence>
<keyword evidence="5 6" id="KW-0472">Membrane</keyword>
<sequence length="786" mass="82820">MLTGWLLLRRRHGRPAGFLSGTALLLLSVLGLLALVTGVQQAERLAGPIAAAIDADAYVSVELRAVSDAARSRTPSRFGGERYLVSAEIEFASHDGRKFEAATPVLVLGNGAWKSVRYGDRIRTAGTLAAADPGSAEQALLNASAAPLITGTLAAADIVNGMRSKFLGMTRTLPEDARGLLPGMAFGDREQQTDELAEAMKRTGLTHLLAVSGANCSYLLGFVYLLAQSCRAPRWCAAACGIAALAGFVMLVRPEPSVLRAAVMGVVGVIALLTGRRRASLTFLSVAVVVLLVADPWLANEFSFMLSVCATLGLVLFGSRCSLWLQRWLPKAVADAMAVPIAAQIFCTPVLVLLQPELALYSVPANVLAAPVVPVVTILAMAALGLLPLLPLPAGWLVYAAGLPTLWVAWIARTFSELPFAALPWWEGATGSLAAAAAGGMLVLLLWFVSRIKREWRAERAAPSRRTTSERTRPMTKGARGRGILSEIRDRVRRPRSGHGPRLVAWTLAPAILIGGLAGWLAGPAADAQVKDRWDVAACDVGQGDGIVVRTGPARAIVVDAGPDPQLIDSCLDLLGVQTVGMLVLTHMHLDHYGGMAGVFEGREVSSVMIGSSKPELPPAAAAELRRHGVVPVRGAAGQSGSEGAVGWQVLWPDENAAGRSENDSSVVLLFDVPHEDGPDLHLLLTGDLEAEAAAAMLHGLGGRIPAIDLIKVSHHGARNGGEELFSQLQPQAALISVGADNDYGHPAPEILAALDRLRIPAFRTDLIGTVLVDLREGRAVITDAG</sequence>
<feature type="transmembrane region" description="Helical" evidence="6">
    <location>
        <begin position="432"/>
        <end position="450"/>
    </location>
</feature>
<organism evidence="9 10">
    <name type="scientific">Arthrobacter crystallopoietes BAB-32</name>
    <dbReference type="NCBI Taxonomy" id="1246476"/>
    <lineage>
        <taxon>Bacteria</taxon>
        <taxon>Bacillati</taxon>
        <taxon>Actinomycetota</taxon>
        <taxon>Actinomycetes</taxon>
        <taxon>Micrococcales</taxon>
        <taxon>Micrococcaceae</taxon>
        <taxon>Crystallibacter</taxon>
    </lineage>
</organism>
<dbReference type="GO" id="GO:0005886">
    <property type="term" value="C:plasma membrane"/>
    <property type="evidence" value="ECO:0007669"/>
    <property type="project" value="UniProtKB-SubCell"/>
</dbReference>
<feature type="transmembrane region" description="Helical" evidence="6">
    <location>
        <begin position="367"/>
        <end position="387"/>
    </location>
</feature>
<feature type="transmembrane region" description="Helical" evidence="6">
    <location>
        <begin position="258"/>
        <end position="274"/>
    </location>
</feature>
<feature type="transmembrane region" description="Helical" evidence="6">
    <location>
        <begin position="503"/>
        <end position="523"/>
    </location>
</feature>
<dbReference type="SUPFAM" id="SSF56281">
    <property type="entry name" value="Metallo-hydrolase/oxidoreductase"/>
    <property type="match status" value="1"/>
</dbReference>
<evidence type="ECO:0000256" key="1">
    <source>
        <dbReference type="ARBA" id="ARBA00004651"/>
    </source>
</evidence>
<dbReference type="AlphaFoldDB" id="N1V621"/>
<feature type="transmembrane region" description="Helical" evidence="6">
    <location>
        <begin position="208"/>
        <end position="227"/>
    </location>
</feature>
<dbReference type="InterPro" id="IPR001279">
    <property type="entry name" value="Metallo-B-lactamas"/>
</dbReference>
<dbReference type="InterPro" id="IPR004477">
    <property type="entry name" value="ComEC_N"/>
</dbReference>
<dbReference type="Pfam" id="PF00753">
    <property type="entry name" value="Lactamase_B"/>
    <property type="match status" value="1"/>
</dbReference>
<name>N1V621_9MICC</name>
<dbReference type="Gene3D" id="3.60.15.10">
    <property type="entry name" value="Ribonuclease Z/Hydroxyacylglutathione hydrolase-like"/>
    <property type="match status" value="1"/>
</dbReference>
<dbReference type="NCBIfam" id="TIGR00360">
    <property type="entry name" value="ComEC_N-term"/>
    <property type="match status" value="1"/>
</dbReference>
<keyword evidence="4 6" id="KW-1133">Transmembrane helix</keyword>
<evidence type="ECO:0000256" key="4">
    <source>
        <dbReference type="ARBA" id="ARBA00022989"/>
    </source>
</evidence>
<evidence type="ECO:0000256" key="6">
    <source>
        <dbReference type="SAM" id="Phobius"/>
    </source>
</evidence>
<evidence type="ECO:0000259" key="8">
    <source>
        <dbReference type="Pfam" id="PF03772"/>
    </source>
</evidence>
<feature type="domain" description="Metallo-beta-lactamase" evidence="7">
    <location>
        <begin position="541"/>
        <end position="643"/>
    </location>
</feature>
<dbReference type="PANTHER" id="PTHR30619:SF1">
    <property type="entry name" value="RECOMBINATION PROTEIN 2"/>
    <property type="match status" value="1"/>
</dbReference>
<evidence type="ECO:0000256" key="5">
    <source>
        <dbReference type="ARBA" id="ARBA00023136"/>
    </source>
</evidence>
<dbReference type="InterPro" id="IPR036866">
    <property type="entry name" value="RibonucZ/Hydroxyglut_hydro"/>
</dbReference>
<dbReference type="Pfam" id="PF03772">
    <property type="entry name" value="Competence"/>
    <property type="match status" value="1"/>
</dbReference>
<evidence type="ECO:0000259" key="7">
    <source>
        <dbReference type="Pfam" id="PF00753"/>
    </source>
</evidence>
<feature type="domain" description="ComEC/Rec2-related protein" evidence="8">
    <location>
        <begin position="184"/>
        <end position="447"/>
    </location>
</feature>
<proteinExistence type="predicted"/>
<dbReference type="PANTHER" id="PTHR30619">
    <property type="entry name" value="DNA INTERNALIZATION/COMPETENCE PROTEIN COMEC/REC2"/>
    <property type="match status" value="1"/>
</dbReference>
<keyword evidence="10" id="KW-1185">Reference proteome</keyword>
<dbReference type="EMBL" id="ANPE02000069">
    <property type="protein sequence ID" value="EMY35552.1"/>
    <property type="molecule type" value="Genomic_DNA"/>
</dbReference>
<dbReference type="Proteomes" id="UP000010729">
    <property type="component" value="Unassembled WGS sequence"/>
</dbReference>
<evidence type="ECO:0000313" key="10">
    <source>
        <dbReference type="Proteomes" id="UP000010729"/>
    </source>
</evidence>
<gene>
    <name evidence="9" type="ORF">D477_003398</name>
</gene>
<evidence type="ECO:0000256" key="3">
    <source>
        <dbReference type="ARBA" id="ARBA00022692"/>
    </source>
</evidence>
<comment type="subcellular location">
    <subcellularLocation>
        <location evidence="1">Cell membrane</location>
        <topology evidence="1">Multi-pass membrane protein</topology>
    </subcellularLocation>
</comment>
<feature type="transmembrane region" description="Helical" evidence="6">
    <location>
        <begin position="281"/>
        <end position="298"/>
    </location>
</feature>
<dbReference type="InterPro" id="IPR052159">
    <property type="entry name" value="Competence_DNA_uptake"/>
</dbReference>
<evidence type="ECO:0000256" key="2">
    <source>
        <dbReference type="ARBA" id="ARBA00022475"/>
    </source>
</evidence>
<protein>
    <submittedName>
        <fullName evidence="9">ComEC/Rec2-like protein</fullName>
    </submittedName>
</protein>
<keyword evidence="2" id="KW-1003">Cell membrane</keyword>